<dbReference type="InterPro" id="IPR036291">
    <property type="entry name" value="NAD(P)-bd_dom_sf"/>
</dbReference>
<dbReference type="Gene3D" id="3.40.50.720">
    <property type="entry name" value="NAD(P)-binding Rossmann-like Domain"/>
    <property type="match status" value="1"/>
</dbReference>
<reference evidence="1" key="1">
    <citation type="submission" date="2020-11" db="EMBL/GenBank/DDBJ databases">
        <title>Gallibacterium anatis 1637, full genome, WGS.</title>
        <authorList>
            <person name="Laishevtcev A.I."/>
            <person name="Yakimova E.A."/>
            <person name="Petkovich D."/>
            <person name="Stepanova T.V."/>
            <person name="Kalendr R.S."/>
            <person name="Rubalsky E.O."/>
            <person name="Zulkarneev E.R."/>
            <person name="Aleshkin A.V."/>
        </authorList>
    </citation>
    <scope>NUCLEOTIDE SEQUENCE</scope>
    <source>
        <strain evidence="1">1637</strain>
    </source>
</reference>
<name>A0A930UVM6_9PAST</name>
<sequence length="64" mass="7048">MYTLLIQIKFLKTACLIEPYAVGVEINSRASHFRKDKVVVFGSGPAGLAVMQVARARGGRSFDY</sequence>
<comment type="caution">
    <text evidence="1">The sequence shown here is derived from an EMBL/GenBank/DDBJ whole genome shotgun (WGS) entry which is preliminary data.</text>
</comment>
<protein>
    <submittedName>
        <fullName evidence="1">Uncharacterized protein</fullName>
    </submittedName>
</protein>
<organism evidence="1">
    <name type="scientific">Gallibacterium anatis</name>
    <dbReference type="NCBI Taxonomy" id="750"/>
    <lineage>
        <taxon>Bacteria</taxon>
        <taxon>Pseudomonadati</taxon>
        <taxon>Pseudomonadota</taxon>
        <taxon>Gammaproteobacteria</taxon>
        <taxon>Pasteurellales</taxon>
        <taxon>Pasteurellaceae</taxon>
        <taxon>Gallibacterium</taxon>
    </lineage>
</organism>
<dbReference type="Gene3D" id="3.90.180.10">
    <property type="entry name" value="Medium-chain alcohol dehydrogenases, catalytic domain"/>
    <property type="match status" value="1"/>
</dbReference>
<dbReference type="SUPFAM" id="SSF51735">
    <property type="entry name" value="NAD(P)-binding Rossmann-fold domains"/>
    <property type="match status" value="1"/>
</dbReference>
<dbReference type="EMBL" id="JADION010000008">
    <property type="protein sequence ID" value="MBF4102373.1"/>
    <property type="molecule type" value="Genomic_DNA"/>
</dbReference>
<evidence type="ECO:0000313" key="1">
    <source>
        <dbReference type="EMBL" id="MBF4102373.1"/>
    </source>
</evidence>
<dbReference type="AlphaFoldDB" id="A0A930UVM6"/>
<accession>A0A930UVM6</accession>
<proteinExistence type="predicted"/>
<gene>
    <name evidence="1" type="ORF">INT80_04030</name>
</gene>